<accession>A0AAV5QS40</accession>
<evidence type="ECO:0000256" key="5">
    <source>
        <dbReference type="ARBA" id="ARBA00022827"/>
    </source>
</evidence>
<evidence type="ECO:0000256" key="14">
    <source>
        <dbReference type="ARBA" id="ARBA00039704"/>
    </source>
</evidence>
<evidence type="ECO:0000256" key="2">
    <source>
        <dbReference type="ARBA" id="ARBA00022448"/>
    </source>
</evidence>
<comment type="subcellular location">
    <subcellularLocation>
        <location evidence="1">Membrane</location>
        <topology evidence="1">Multi-pass membrane protein</topology>
    </subcellularLocation>
</comment>
<organism evidence="18 19">
    <name type="scientific">Saccharomycopsis crataegensis</name>
    <dbReference type="NCBI Taxonomy" id="43959"/>
    <lineage>
        <taxon>Eukaryota</taxon>
        <taxon>Fungi</taxon>
        <taxon>Dikarya</taxon>
        <taxon>Ascomycota</taxon>
        <taxon>Saccharomycotina</taxon>
        <taxon>Saccharomycetes</taxon>
        <taxon>Saccharomycopsidaceae</taxon>
        <taxon>Saccharomycopsis</taxon>
    </lineage>
</organism>
<evidence type="ECO:0000256" key="3">
    <source>
        <dbReference type="ARBA" id="ARBA00022630"/>
    </source>
</evidence>
<feature type="transmembrane region" description="Helical" evidence="16">
    <location>
        <begin position="78"/>
        <end position="100"/>
    </location>
</feature>
<comment type="similarity">
    <text evidence="13">Belongs to the ferric reductase (FRE) family. AIM14 subfamily.</text>
</comment>
<dbReference type="InterPro" id="IPR013130">
    <property type="entry name" value="Fe3_Rdtase_TM_dom"/>
</dbReference>
<comment type="caution">
    <text evidence="18">The sequence shown here is derived from an EMBL/GenBank/DDBJ whole genome shotgun (WGS) entry which is preliminary data.</text>
</comment>
<evidence type="ECO:0000313" key="18">
    <source>
        <dbReference type="EMBL" id="GMM37395.1"/>
    </source>
</evidence>
<name>A0AAV5QS40_9ASCO</name>
<evidence type="ECO:0000256" key="1">
    <source>
        <dbReference type="ARBA" id="ARBA00004141"/>
    </source>
</evidence>
<keyword evidence="4 16" id="KW-0812">Transmembrane</keyword>
<keyword evidence="5" id="KW-0274">FAD</keyword>
<keyword evidence="3" id="KW-0285">Flavoprotein</keyword>
<sequence length="644" mass="72980">MTGKNLVSSVLDPLISKRHGDHHHESNGYFGRAVVLLSVVNVIAIGCLNYLNSKYSYNPVLRGKKIAKLSRWLSSLPLFWKVIIWSVILTVLSFLPIFIVEQMTRELWIAVFRIMGKVAFAMFPFNVFLAIKPNPLPRTFYLTLLPLHKWLSRVIVIFCTVHALGYFYKWASEQKMTKLFKLVNIFGLVTWIGFLLTTVVSLKPFRRRAYDFFYSIHTITAWVSLGLLYFHARRQSNSSTFLPVALLVYSVFCKVWFTKLVKFTVKEHGGSDLMLVSFPASDYFKKTSEDEDKLSIKRFTPGSHVRISKSLKNWKSWVFSTHPYTIASIPSDKTVDFVIRKTKFQINDVDNYAISKSFPAFHRNFFRDADTIVIICGGSGISFGLPIYRYFMMKKQNLDGHRTEELDSGSMPTNIDVRMIWVIRNESDLFVLKEYGILTEDGKVASDHISNLSIFLTSGNKETVSSPAPESSNSASAFNKVAGLVRNSLSKLTNNDTANNDVAAYQQLSNDVNDSRTKNIFELDTLQSPGTHSSSKFTGKTSDDSQFEISFSDDEQEPASAVRSSTLETSISISSQKQTQTSLIRKGRPDLDECFEHLIISGDDDFLDSRSKWVVSCGPERLVEGCKDWARKNGIGHISEVYAM</sequence>
<evidence type="ECO:0000256" key="10">
    <source>
        <dbReference type="ARBA" id="ARBA00023065"/>
    </source>
</evidence>
<dbReference type="Pfam" id="PF01794">
    <property type="entry name" value="Ferric_reduct"/>
    <property type="match status" value="1"/>
</dbReference>
<feature type="domain" description="FAD-binding FR-type" evidence="17">
    <location>
        <begin position="254"/>
        <end position="386"/>
    </location>
</feature>
<evidence type="ECO:0000259" key="17">
    <source>
        <dbReference type="PROSITE" id="PS51384"/>
    </source>
</evidence>
<evidence type="ECO:0000256" key="16">
    <source>
        <dbReference type="SAM" id="Phobius"/>
    </source>
</evidence>
<reference evidence="18 19" key="1">
    <citation type="journal article" date="2023" name="Elife">
        <title>Identification of key yeast species and microbe-microbe interactions impacting larval growth of Drosophila in the wild.</title>
        <authorList>
            <person name="Mure A."/>
            <person name="Sugiura Y."/>
            <person name="Maeda R."/>
            <person name="Honda K."/>
            <person name="Sakurai N."/>
            <person name="Takahashi Y."/>
            <person name="Watada M."/>
            <person name="Katoh T."/>
            <person name="Gotoh A."/>
            <person name="Gotoh Y."/>
            <person name="Taniguchi I."/>
            <person name="Nakamura K."/>
            <person name="Hayashi T."/>
            <person name="Katayama T."/>
            <person name="Uemura T."/>
            <person name="Hattori Y."/>
        </authorList>
    </citation>
    <scope>NUCLEOTIDE SEQUENCE [LARGE SCALE GENOMIC DNA]</scope>
    <source>
        <strain evidence="18 19">SC-9</strain>
    </source>
</reference>
<dbReference type="CDD" id="cd06186">
    <property type="entry name" value="NOX_Duox_like_FAD_NADP"/>
    <property type="match status" value="1"/>
</dbReference>
<dbReference type="InterPro" id="IPR017927">
    <property type="entry name" value="FAD-bd_FR_type"/>
</dbReference>
<evidence type="ECO:0000256" key="8">
    <source>
        <dbReference type="ARBA" id="ARBA00022989"/>
    </source>
</evidence>
<keyword evidence="9" id="KW-0560">Oxidoreductase</keyword>
<dbReference type="InterPro" id="IPR039261">
    <property type="entry name" value="FNR_nucleotide-bd"/>
</dbReference>
<evidence type="ECO:0000256" key="12">
    <source>
        <dbReference type="ARBA" id="ARBA00037386"/>
    </source>
</evidence>
<dbReference type="GO" id="GO:0005886">
    <property type="term" value="C:plasma membrane"/>
    <property type="evidence" value="ECO:0007669"/>
    <property type="project" value="TreeGrafter"/>
</dbReference>
<dbReference type="GO" id="GO:0033215">
    <property type="term" value="P:reductive iron assimilation"/>
    <property type="evidence" value="ECO:0007669"/>
    <property type="project" value="TreeGrafter"/>
</dbReference>
<feature type="transmembrane region" description="Helical" evidence="16">
    <location>
        <begin position="371"/>
        <end position="391"/>
    </location>
</feature>
<protein>
    <recommendedName>
        <fullName evidence="14">Probable metalloreductase AIM14</fullName>
    </recommendedName>
</protein>
<keyword evidence="11 16" id="KW-0472">Membrane</keyword>
<dbReference type="Pfam" id="PF08030">
    <property type="entry name" value="NAD_binding_6"/>
    <property type="match status" value="1"/>
</dbReference>
<dbReference type="RefSeq" id="XP_064854391.1">
    <property type="nucleotide sequence ID" value="XM_064998319.1"/>
</dbReference>
<dbReference type="Proteomes" id="UP001360560">
    <property type="component" value="Unassembled WGS sequence"/>
</dbReference>
<feature type="transmembrane region" description="Helical" evidence="16">
    <location>
        <begin position="180"/>
        <end position="200"/>
    </location>
</feature>
<dbReference type="AlphaFoldDB" id="A0AAV5QS40"/>
<proteinExistence type="inferred from homology"/>
<dbReference type="PANTHER" id="PTHR11972">
    <property type="entry name" value="NADPH OXIDASE"/>
    <property type="match status" value="1"/>
</dbReference>
<evidence type="ECO:0000256" key="4">
    <source>
        <dbReference type="ARBA" id="ARBA00022692"/>
    </source>
</evidence>
<dbReference type="SFLD" id="SFLDG01168">
    <property type="entry name" value="Ferric_reductase_subgroup_(FRE"/>
    <property type="match status" value="1"/>
</dbReference>
<dbReference type="InterPro" id="IPR050369">
    <property type="entry name" value="RBOH/FRE"/>
</dbReference>
<dbReference type="SFLD" id="SFLDS00052">
    <property type="entry name" value="Ferric_Reductase_Domain"/>
    <property type="match status" value="1"/>
</dbReference>
<keyword evidence="19" id="KW-1185">Reference proteome</keyword>
<comment type="function">
    <text evidence="12">Probable cell surface metalloreductase. May be involved in iron or copper homeostasis.</text>
</comment>
<dbReference type="Gene3D" id="3.40.50.80">
    <property type="entry name" value="Nucleotide-binding domain of ferredoxin-NADP reductase (FNR) module"/>
    <property type="match status" value="1"/>
</dbReference>
<dbReference type="GO" id="GO:0000293">
    <property type="term" value="F:ferric-chelate reductase activity"/>
    <property type="evidence" value="ECO:0007669"/>
    <property type="project" value="TreeGrafter"/>
</dbReference>
<dbReference type="SFLD" id="SFLDF00463">
    <property type="entry name" value="AIM14"/>
    <property type="match status" value="1"/>
</dbReference>
<dbReference type="InterPro" id="IPR013121">
    <property type="entry name" value="Fe_red_NAD-bd_6"/>
</dbReference>
<evidence type="ECO:0000256" key="9">
    <source>
        <dbReference type="ARBA" id="ARBA00023002"/>
    </source>
</evidence>
<feature type="transmembrane region" description="Helical" evidence="16">
    <location>
        <begin position="239"/>
        <end position="257"/>
    </location>
</feature>
<dbReference type="PROSITE" id="PS51384">
    <property type="entry name" value="FAD_FR"/>
    <property type="match status" value="1"/>
</dbReference>
<evidence type="ECO:0000256" key="15">
    <source>
        <dbReference type="SAM" id="MobiDB-lite"/>
    </source>
</evidence>
<feature type="transmembrane region" description="Helical" evidence="16">
    <location>
        <begin position="107"/>
        <end position="130"/>
    </location>
</feature>
<evidence type="ECO:0000256" key="7">
    <source>
        <dbReference type="ARBA" id="ARBA00022982"/>
    </source>
</evidence>
<evidence type="ECO:0000256" key="11">
    <source>
        <dbReference type="ARBA" id="ARBA00023136"/>
    </source>
</evidence>
<evidence type="ECO:0000313" key="19">
    <source>
        <dbReference type="Proteomes" id="UP001360560"/>
    </source>
</evidence>
<gene>
    <name evidence="18" type="ORF">DASC09_047200</name>
</gene>
<dbReference type="SUPFAM" id="SSF52343">
    <property type="entry name" value="Ferredoxin reductase-like, C-terminal NADP-linked domain"/>
    <property type="match status" value="1"/>
</dbReference>
<keyword evidence="8 16" id="KW-1133">Transmembrane helix</keyword>
<feature type="transmembrane region" description="Helical" evidence="16">
    <location>
        <begin position="150"/>
        <end position="168"/>
    </location>
</feature>
<keyword evidence="7" id="KW-0249">Electron transport</keyword>
<dbReference type="EMBL" id="BTFZ01000011">
    <property type="protein sequence ID" value="GMM37395.1"/>
    <property type="molecule type" value="Genomic_DNA"/>
</dbReference>
<keyword evidence="2" id="KW-0813">Transport</keyword>
<feature type="transmembrane region" description="Helical" evidence="16">
    <location>
        <begin position="29"/>
        <end position="51"/>
    </location>
</feature>
<keyword evidence="10" id="KW-0406">Ion transport</keyword>
<dbReference type="GeneID" id="90075370"/>
<evidence type="ECO:0000256" key="13">
    <source>
        <dbReference type="ARBA" id="ARBA00038065"/>
    </source>
</evidence>
<dbReference type="PANTHER" id="PTHR11972:SF198">
    <property type="entry name" value="METALLOREDUCTASE AIM14-RELATED"/>
    <property type="match status" value="1"/>
</dbReference>
<evidence type="ECO:0000256" key="6">
    <source>
        <dbReference type="ARBA" id="ARBA00022857"/>
    </source>
</evidence>
<feature type="region of interest" description="Disordered" evidence="15">
    <location>
        <begin position="526"/>
        <end position="545"/>
    </location>
</feature>
<feature type="compositionally biased region" description="Polar residues" evidence="15">
    <location>
        <begin position="526"/>
        <end position="540"/>
    </location>
</feature>
<dbReference type="Pfam" id="PF08022">
    <property type="entry name" value="FAD_binding_8"/>
    <property type="match status" value="1"/>
</dbReference>
<dbReference type="InterPro" id="IPR013112">
    <property type="entry name" value="FAD-bd_8"/>
</dbReference>
<feature type="transmembrane region" description="Helical" evidence="16">
    <location>
        <begin position="212"/>
        <end position="232"/>
    </location>
</feature>
<keyword evidence="6" id="KW-0521">NADP</keyword>